<comment type="caution">
    <text evidence="2">The sequence shown here is derived from an EMBL/GenBank/DDBJ whole genome shotgun (WGS) entry which is preliminary data.</text>
</comment>
<organism evidence="2 3">
    <name type="scientific">Bacillus clarus</name>
    <dbReference type="NCBI Taxonomy" id="2338372"/>
    <lineage>
        <taxon>Bacteria</taxon>
        <taxon>Bacillati</taxon>
        <taxon>Bacillota</taxon>
        <taxon>Bacilli</taxon>
        <taxon>Bacillales</taxon>
        <taxon>Bacillaceae</taxon>
        <taxon>Bacillus</taxon>
        <taxon>Bacillus cereus group</taxon>
    </lineage>
</organism>
<proteinExistence type="predicted"/>
<gene>
    <name evidence="2" type="ORF">DJ93_229</name>
</gene>
<accession>A0A090YYR5</accession>
<sequence length="54" mass="5859">MKGKVIIGGLLAVISVMSIFAFLIFEGIFIPNQLEADKFLIKGVDVASYQGKID</sequence>
<keyword evidence="1" id="KW-0472">Membrane</keyword>
<reference evidence="2 3" key="1">
    <citation type="submission" date="2014-04" db="EMBL/GenBank/DDBJ databases">
        <authorList>
            <person name="Bishop-Lilly K.A."/>
            <person name="Broomall S.M."/>
            <person name="Chain P.S."/>
            <person name="Chertkov O."/>
            <person name="Coyne S.R."/>
            <person name="Daligault H.E."/>
            <person name="Davenport K.W."/>
            <person name="Erkkila T."/>
            <person name="Frey K.G."/>
            <person name="Gibbons H.S."/>
            <person name="Gu W."/>
            <person name="Jaissle J."/>
            <person name="Johnson S.L."/>
            <person name="Koroleva G.I."/>
            <person name="Ladner J.T."/>
            <person name="Lo C.-C."/>
            <person name="Minogue T.D."/>
            <person name="Munk C."/>
            <person name="Palacios G.F."/>
            <person name="Redden C.L."/>
            <person name="Rosenzweig C.N."/>
            <person name="Scholz M.B."/>
            <person name="Teshima H."/>
            <person name="Xu Y."/>
        </authorList>
    </citation>
    <scope>NUCLEOTIDE SEQUENCE [LARGE SCALE GENOMIC DNA]</scope>
    <source>
        <strain evidence="2 3">BHP</strain>
    </source>
</reference>
<dbReference type="EMBL" id="JMQC01000008">
    <property type="protein sequence ID" value="KFN03263.1"/>
    <property type="molecule type" value="Genomic_DNA"/>
</dbReference>
<name>A0A090YYR5_9BACI</name>
<evidence type="ECO:0000313" key="3">
    <source>
        <dbReference type="Proteomes" id="UP000029389"/>
    </source>
</evidence>
<dbReference type="PATRIC" id="fig|1405.8.peg.397"/>
<keyword evidence="1" id="KW-0812">Transmembrane</keyword>
<keyword evidence="1" id="KW-1133">Transmembrane helix</keyword>
<protein>
    <submittedName>
        <fullName evidence="2">Putative lysozyme</fullName>
    </submittedName>
</protein>
<feature type="transmembrane region" description="Helical" evidence="1">
    <location>
        <begin position="6"/>
        <end position="30"/>
    </location>
</feature>
<evidence type="ECO:0000313" key="2">
    <source>
        <dbReference type="EMBL" id="KFN03263.1"/>
    </source>
</evidence>
<dbReference type="AlphaFoldDB" id="A0A090YYR5"/>
<dbReference type="Proteomes" id="UP000029389">
    <property type="component" value="Unassembled WGS sequence"/>
</dbReference>
<evidence type="ECO:0000256" key="1">
    <source>
        <dbReference type="SAM" id="Phobius"/>
    </source>
</evidence>